<dbReference type="InterPro" id="IPR039315">
    <property type="entry name" value="CheW"/>
</dbReference>
<dbReference type="Pfam" id="PF01584">
    <property type="entry name" value="CheW"/>
    <property type="match status" value="1"/>
</dbReference>
<proteinExistence type="predicted"/>
<dbReference type="Gene3D" id="2.30.30.40">
    <property type="entry name" value="SH3 Domains"/>
    <property type="match status" value="1"/>
</dbReference>
<evidence type="ECO:0000313" key="3">
    <source>
        <dbReference type="EMBL" id="MBJ6727725.1"/>
    </source>
</evidence>
<keyword evidence="4" id="KW-1185">Reference proteome</keyword>
<dbReference type="GO" id="GO:0005829">
    <property type="term" value="C:cytosol"/>
    <property type="evidence" value="ECO:0007669"/>
    <property type="project" value="TreeGrafter"/>
</dbReference>
<comment type="caution">
    <text evidence="3">The sequence shown here is derived from an EMBL/GenBank/DDBJ whole genome shotgun (WGS) entry which is preliminary data.</text>
</comment>
<dbReference type="InterPro" id="IPR036061">
    <property type="entry name" value="CheW-like_dom_sf"/>
</dbReference>
<reference evidence="3" key="1">
    <citation type="submission" date="2020-12" db="EMBL/GenBank/DDBJ databases">
        <title>Geomonas sp. Red875, isolated from river sediment.</title>
        <authorList>
            <person name="Xu Z."/>
            <person name="Zhang Z."/>
            <person name="Masuda Y."/>
            <person name="Itoh H."/>
            <person name="Senoo K."/>
        </authorList>
    </citation>
    <scope>NUCLEOTIDE SEQUENCE</scope>
    <source>
        <strain evidence="3">Red875</strain>
    </source>
</reference>
<evidence type="ECO:0000313" key="4">
    <source>
        <dbReference type="Proteomes" id="UP000636888"/>
    </source>
</evidence>
<dbReference type="AlphaFoldDB" id="A0A8J7M2V6"/>
<accession>A0A8J7M2V6</accession>
<dbReference type="RefSeq" id="WP_199386866.1">
    <property type="nucleotide sequence ID" value="NZ_JAEMHM010000028.1"/>
</dbReference>
<dbReference type="Proteomes" id="UP000636888">
    <property type="component" value="Unassembled WGS sequence"/>
</dbReference>
<dbReference type="SMART" id="SM00260">
    <property type="entry name" value="CheW"/>
    <property type="match status" value="1"/>
</dbReference>
<protein>
    <submittedName>
        <fullName evidence="3">Purine-binding chemotaxis protein CheW</fullName>
    </submittedName>
</protein>
<feature type="region of interest" description="Disordered" evidence="1">
    <location>
        <begin position="1"/>
        <end position="36"/>
    </location>
</feature>
<feature type="domain" description="CheW-like" evidence="2">
    <location>
        <begin position="179"/>
        <end position="319"/>
    </location>
</feature>
<dbReference type="GO" id="GO:0007165">
    <property type="term" value="P:signal transduction"/>
    <property type="evidence" value="ECO:0007669"/>
    <property type="project" value="InterPro"/>
</dbReference>
<dbReference type="EMBL" id="JAEMHM010000028">
    <property type="protein sequence ID" value="MBJ6727725.1"/>
    <property type="molecule type" value="Genomic_DNA"/>
</dbReference>
<dbReference type="PANTHER" id="PTHR22617:SF23">
    <property type="entry name" value="CHEMOTAXIS PROTEIN CHEW"/>
    <property type="match status" value="1"/>
</dbReference>
<dbReference type="InterPro" id="IPR002545">
    <property type="entry name" value="CheW-lke_dom"/>
</dbReference>
<evidence type="ECO:0000256" key="1">
    <source>
        <dbReference type="SAM" id="MobiDB-lite"/>
    </source>
</evidence>
<organism evidence="3 4">
    <name type="scientific">Geomesophilobacter sediminis</name>
    <dbReference type="NCBI Taxonomy" id="2798584"/>
    <lineage>
        <taxon>Bacteria</taxon>
        <taxon>Pseudomonadati</taxon>
        <taxon>Thermodesulfobacteriota</taxon>
        <taxon>Desulfuromonadia</taxon>
        <taxon>Geobacterales</taxon>
        <taxon>Geobacteraceae</taxon>
        <taxon>Geomesophilobacter</taxon>
    </lineage>
</organism>
<sequence length="319" mass="33746">MNLADIRKKAQQTQKRQEGTLPVPVPTPPRLPEVAPLPAGLGVAALDELAAPLPEPELPDCALEFPDPLEASSEPPLSPIGGALSASVAAFAWDDLPEPPEVTPAVAAAPVPAAAAAPTAPVAETVPVTTFPAIVAAPTPPGPLAPEELFDPLAVILKGRELAEAEEREAQVVVEEVASLELLCFRVADEVYAIDILDIKEIVRPREVTEVPRVPGFVRGILSLRGVIIPVFDMRLRLGLTAGTPAERERIVVVKREGGFCGVLVDEVVQVVRVPLQGIEPPPVVLEGIDREFVEGIGRVHGKMLILLDMAKVLDVTLG</sequence>
<evidence type="ECO:0000259" key="2">
    <source>
        <dbReference type="PROSITE" id="PS50851"/>
    </source>
</evidence>
<dbReference type="PANTHER" id="PTHR22617">
    <property type="entry name" value="CHEMOTAXIS SENSOR HISTIDINE KINASE-RELATED"/>
    <property type="match status" value="1"/>
</dbReference>
<dbReference type="SUPFAM" id="SSF50341">
    <property type="entry name" value="CheW-like"/>
    <property type="match status" value="1"/>
</dbReference>
<gene>
    <name evidence="3" type="ORF">JFN93_23705</name>
</gene>
<dbReference type="Gene3D" id="2.40.50.180">
    <property type="entry name" value="CheA-289, Domain 4"/>
    <property type="match status" value="1"/>
</dbReference>
<name>A0A8J7M2V6_9BACT</name>
<dbReference type="GO" id="GO:0006935">
    <property type="term" value="P:chemotaxis"/>
    <property type="evidence" value="ECO:0007669"/>
    <property type="project" value="InterPro"/>
</dbReference>
<dbReference type="PROSITE" id="PS50851">
    <property type="entry name" value="CHEW"/>
    <property type="match status" value="1"/>
</dbReference>